<dbReference type="GeneID" id="40310122"/>
<protein>
    <submittedName>
        <fullName evidence="2">Uncharacterized protein</fullName>
    </submittedName>
</protein>
<feature type="region of interest" description="Disordered" evidence="1">
    <location>
        <begin position="1"/>
        <end position="63"/>
    </location>
</feature>
<feature type="compositionally biased region" description="Basic and acidic residues" evidence="1">
    <location>
        <begin position="532"/>
        <end position="549"/>
    </location>
</feature>
<gene>
    <name evidence="2" type="ORF">BESB_051930</name>
</gene>
<comment type="caution">
    <text evidence="2">The sequence shown here is derived from an EMBL/GenBank/DDBJ whole genome shotgun (WGS) entry which is preliminary data.</text>
</comment>
<feature type="region of interest" description="Disordered" evidence="1">
    <location>
        <begin position="760"/>
        <end position="791"/>
    </location>
</feature>
<evidence type="ECO:0000313" key="3">
    <source>
        <dbReference type="Proteomes" id="UP000224006"/>
    </source>
</evidence>
<feature type="compositionally biased region" description="Polar residues" evidence="1">
    <location>
        <begin position="762"/>
        <end position="783"/>
    </location>
</feature>
<feature type="region of interest" description="Disordered" evidence="1">
    <location>
        <begin position="326"/>
        <end position="352"/>
    </location>
</feature>
<dbReference type="OrthoDB" id="331195at2759"/>
<keyword evidence="3" id="KW-1185">Reference proteome</keyword>
<feature type="region of interest" description="Disordered" evidence="1">
    <location>
        <begin position="75"/>
        <end position="270"/>
    </location>
</feature>
<dbReference type="RefSeq" id="XP_029219551.1">
    <property type="nucleotide sequence ID" value="XM_029363628.1"/>
</dbReference>
<feature type="region of interest" description="Disordered" evidence="1">
    <location>
        <begin position="427"/>
        <end position="549"/>
    </location>
</feature>
<feature type="compositionally biased region" description="Basic and acidic residues" evidence="1">
    <location>
        <begin position="510"/>
        <end position="522"/>
    </location>
</feature>
<dbReference type="AlphaFoldDB" id="A0A2A9MJI5"/>
<feature type="compositionally biased region" description="Basic and acidic residues" evidence="1">
    <location>
        <begin position="218"/>
        <end position="235"/>
    </location>
</feature>
<reference evidence="2 3" key="1">
    <citation type="submission" date="2017-09" db="EMBL/GenBank/DDBJ databases">
        <title>Genome sequencing of Besnoitia besnoiti strain Bb-Ger1.</title>
        <authorList>
            <person name="Schares G."/>
            <person name="Venepally P."/>
            <person name="Lorenzi H.A."/>
        </authorList>
    </citation>
    <scope>NUCLEOTIDE SEQUENCE [LARGE SCALE GENOMIC DNA]</scope>
    <source>
        <strain evidence="2 3">Bb-Ger1</strain>
    </source>
</reference>
<dbReference type="KEGG" id="bbes:BESB_051930"/>
<dbReference type="EMBL" id="NWUJ01000004">
    <property type="protein sequence ID" value="PFH35542.1"/>
    <property type="molecule type" value="Genomic_DNA"/>
</dbReference>
<feature type="region of interest" description="Disordered" evidence="1">
    <location>
        <begin position="563"/>
        <end position="686"/>
    </location>
</feature>
<feature type="compositionally biased region" description="Basic and acidic residues" evidence="1">
    <location>
        <begin position="138"/>
        <end position="150"/>
    </location>
</feature>
<evidence type="ECO:0000313" key="2">
    <source>
        <dbReference type="EMBL" id="PFH35542.1"/>
    </source>
</evidence>
<dbReference type="VEuPathDB" id="ToxoDB:BESB_051930"/>
<evidence type="ECO:0000256" key="1">
    <source>
        <dbReference type="SAM" id="MobiDB-lite"/>
    </source>
</evidence>
<organism evidence="2 3">
    <name type="scientific">Besnoitia besnoiti</name>
    <name type="common">Apicomplexan protozoan</name>
    <dbReference type="NCBI Taxonomy" id="94643"/>
    <lineage>
        <taxon>Eukaryota</taxon>
        <taxon>Sar</taxon>
        <taxon>Alveolata</taxon>
        <taxon>Apicomplexa</taxon>
        <taxon>Conoidasida</taxon>
        <taxon>Coccidia</taxon>
        <taxon>Eucoccidiorida</taxon>
        <taxon>Eimeriorina</taxon>
        <taxon>Sarcocystidae</taxon>
        <taxon>Besnoitia</taxon>
    </lineage>
</organism>
<accession>A0A2A9MJI5</accession>
<feature type="compositionally biased region" description="Basic and acidic residues" evidence="1">
    <location>
        <begin position="611"/>
        <end position="620"/>
    </location>
</feature>
<feature type="compositionally biased region" description="Low complexity" evidence="1">
    <location>
        <begin position="255"/>
        <end position="270"/>
    </location>
</feature>
<feature type="compositionally biased region" description="Basic and acidic residues" evidence="1">
    <location>
        <begin position="467"/>
        <end position="481"/>
    </location>
</feature>
<name>A0A2A9MJI5_BESBE</name>
<feature type="compositionally biased region" description="Polar residues" evidence="1">
    <location>
        <begin position="97"/>
        <end position="107"/>
    </location>
</feature>
<feature type="compositionally biased region" description="Basic and acidic residues" evidence="1">
    <location>
        <begin position="28"/>
        <end position="38"/>
    </location>
</feature>
<sequence>MQKHWTKFGDGRVRVASSRRSGNIARRRQQESTQEAHNRPVLTSKLNKSFKGRNSVEDPLSDNCLEQPRCAEEALNRLPTLPGESRSASLHDKTRVTSRGMTFQGARSNGEPCSKEGDDALCLQRRSNLTLKRLPPKPSRDYGHLRRDTVRTNSADPPPSLLRRHYDKASKMQPSSKVDMRPPLAESRRSSSSGNRCLGTVRSVDSRSAVSGSPGECEVGRHAKYDISYHNDAKSRGPRMSLPREDSSRDEESDSGNSSNSEMSSEASGVSWLDFSNTHRREARTEPISAHKDVDTSRCVEGQHGCGCQKWDYCRSANLGAGASVPETRSNYGSSSHRVKPKLNLSSPQSTAEAAVTGRRDSLVNTAGKWLRRISFSSAASNQREEKGSRNCSEVNALSAIQTRRHSRQGVSGSKIKQTLVEGVRGILSRSRRRSDAGTVASDKPHPGALSTRETGHGRLRSCQDQTGHRDRLEPHWKRCVSDSNPPSEAWESSLPPTPTGRSGNGGEWRYNDSDISHDRESSVCSEEDFMDANRSDRDELQQPGLDRRSSFKAVAATAFTASHSGEFPPPSVNPRRCQASTRKRTSSTPSRVASDYSGDMCSGPQQTGCLEEKVTHRGTAEAPVRRLSAASTSPSRNQDTRSDRGSLATSDLYVDENASKMSVLQRKHTPERPSKQSSARKIPSIPSPIVTLEHVNASIDWIVNVGSNQQLMQKAQEMVRERLQKLCLNKRLERGGLSPETPCAISAPNYVRVNRPRLSSKAATTHATRTPIQLPRSSSLTSGRGRFHEAKPPLREARTAALPRSWGSADLPLLDPSCEGMISAQLEGNEDTQRETERPKDVVSVKHFRVKAKNRHAIPLYVYPDLETGLDSGF</sequence>
<feature type="compositionally biased region" description="Polar residues" evidence="1">
    <location>
        <begin position="327"/>
        <end position="336"/>
    </location>
</feature>
<dbReference type="Proteomes" id="UP000224006">
    <property type="component" value="Chromosome IV"/>
</dbReference>
<proteinExistence type="predicted"/>